<dbReference type="InterPro" id="IPR010162">
    <property type="entry name" value="PepT-like"/>
</dbReference>
<dbReference type="Pfam" id="PF07687">
    <property type="entry name" value="M20_dimer"/>
    <property type="match status" value="1"/>
</dbReference>
<dbReference type="GO" id="GO:0004177">
    <property type="term" value="F:aminopeptidase activity"/>
    <property type="evidence" value="ECO:0007669"/>
    <property type="project" value="UniProtKB-UniRule"/>
</dbReference>
<proteinExistence type="inferred from homology"/>
<comment type="cofactor">
    <cofactor evidence="1">
        <name>Zn(2+)</name>
        <dbReference type="ChEBI" id="CHEBI:29105"/>
    </cofactor>
</comment>
<evidence type="ECO:0000256" key="1">
    <source>
        <dbReference type="ARBA" id="ARBA00001947"/>
    </source>
</evidence>
<dbReference type="PROSITE" id="PS00759">
    <property type="entry name" value="ARGE_DAPE_CPG2_2"/>
    <property type="match status" value="1"/>
</dbReference>
<organism evidence="11 12">
    <name type="scientific">Paenisporosarcina antarctica</name>
    <dbReference type="NCBI Taxonomy" id="417367"/>
    <lineage>
        <taxon>Bacteria</taxon>
        <taxon>Bacillati</taxon>
        <taxon>Bacillota</taxon>
        <taxon>Bacilli</taxon>
        <taxon>Bacillales</taxon>
        <taxon>Caryophanaceae</taxon>
        <taxon>Paenisporosarcina</taxon>
    </lineage>
</organism>
<evidence type="ECO:0000256" key="2">
    <source>
        <dbReference type="ARBA" id="ARBA00022670"/>
    </source>
</evidence>
<dbReference type="InterPro" id="IPR036264">
    <property type="entry name" value="Bact_exopeptidase_dim_dom"/>
</dbReference>
<evidence type="ECO:0000313" key="12">
    <source>
        <dbReference type="Proteomes" id="UP000294292"/>
    </source>
</evidence>
<dbReference type="KEGG" id="panc:E2636_07405"/>
<dbReference type="Gene3D" id="3.30.70.360">
    <property type="match status" value="1"/>
</dbReference>
<dbReference type="Proteomes" id="UP000294292">
    <property type="component" value="Chromosome"/>
</dbReference>
<dbReference type="Gene3D" id="3.40.630.10">
    <property type="entry name" value="Zn peptidases"/>
    <property type="match status" value="1"/>
</dbReference>
<evidence type="ECO:0000256" key="3">
    <source>
        <dbReference type="ARBA" id="ARBA00022723"/>
    </source>
</evidence>
<feature type="binding site" evidence="9">
    <location>
        <position position="152"/>
    </location>
    <ligand>
        <name>Zn(2+)</name>
        <dbReference type="ChEBI" id="CHEBI:29105"/>
        <label>2</label>
    </ligand>
</feature>
<evidence type="ECO:0000256" key="7">
    <source>
        <dbReference type="PIRNR" id="PIRNR001123"/>
    </source>
</evidence>
<reference evidence="11 12" key="1">
    <citation type="submission" date="2019-03" db="EMBL/GenBank/DDBJ databases">
        <title>Complete genome sequence of Paenisporosarcina antarctica CGMCC 1.6503T.</title>
        <authorList>
            <person name="Rong J.-C."/>
            <person name="Chi N.-Y."/>
            <person name="Zhang Q.-F."/>
        </authorList>
    </citation>
    <scope>NUCLEOTIDE SEQUENCE [LARGE SCALE GENOMIC DNA]</scope>
    <source>
        <strain evidence="11 12">CGMCC 1.6503</strain>
    </source>
</reference>
<feature type="binding site" evidence="9">
    <location>
        <position position="118"/>
    </location>
    <ligand>
        <name>Zn(2+)</name>
        <dbReference type="ChEBI" id="CHEBI:29105"/>
        <label>2</label>
    </ligand>
</feature>
<keyword evidence="12" id="KW-1185">Reference proteome</keyword>
<dbReference type="InterPro" id="IPR011650">
    <property type="entry name" value="Peptidase_M20_dimer"/>
</dbReference>
<dbReference type="PROSITE" id="PS00758">
    <property type="entry name" value="ARGE_DAPE_CPG2_1"/>
    <property type="match status" value="1"/>
</dbReference>
<dbReference type="GO" id="GO:0046872">
    <property type="term" value="F:metal ion binding"/>
    <property type="evidence" value="ECO:0007669"/>
    <property type="project" value="UniProtKB-UniRule"/>
</dbReference>
<dbReference type="EMBL" id="CP038015">
    <property type="protein sequence ID" value="QBP40965.1"/>
    <property type="molecule type" value="Genomic_DNA"/>
</dbReference>
<accession>A0A4V1AMZ2</accession>
<evidence type="ECO:0000256" key="9">
    <source>
        <dbReference type="PIRSR" id="PIRSR001123-2"/>
    </source>
</evidence>
<protein>
    <submittedName>
        <fullName evidence="11">M20/M25/M40 family metallo-hydrolase</fullName>
    </submittedName>
</protein>
<keyword evidence="2" id="KW-0645">Protease</keyword>
<dbReference type="AlphaFoldDB" id="A0A4V1AMZ2"/>
<keyword evidence="3 9" id="KW-0479">Metal-binding</keyword>
<feature type="binding site" evidence="9">
    <location>
        <position position="118"/>
    </location>
    <ligand>
        <name>Zn(2+)</name>
        <dbReference type="ChEBI" id="CHEBI:29105"/>
        <label>1</label>
    </ligand>
</feature>
<dbReference type="Pfam" id="PF01546">
    <property type="entry name" value="Peptidase_M20"/>
    <property type="match status" value="1"/>
</dbReference>
<dbReference type="SUPFAM" id="SSF55031">
    <property type="entry name" value="Bacterial exopeptidase dimerisation domain"/>
    <property type="match status" value="1"/>
</dbReference>
<comment type="cofactor">
    <cofactor evidence="9">
        <name>a divalent metal cation</name>
        <dbReference type="ChEBI" id="CHEBI:60240"/>
    </cofactor>
    <text evidence="9">Binds 2 divalent metal cations per subunit.</text>
</comment>
<dbReference type="SUPFAM" id="SSF53187">
    <property type="entry name" value="Zn-dependent exopeptidases"/>
    <property type="match status" value="1"/>
</dbReference>
<dbReference type="PANTHER" id="PTHR42994">
    <property type="entry name" value="PEPTIDASE T"/>
    <property type="match status" value="1"/>
</dbReference>
<dbReference type="GO" id="GO:0008237">
    <property type="term" value="F:metallopeptidase activity"/>
    <property type="evidence" value="ECO:0007669"/>
    <property type="project" value="UniProtKB-KW"/>
</dbReference>
<dbReference type="InterPro" id="IPR008007">
    <property type="entry name" value="Peptidase_M42"/>
</dbReference>
<name>A0A4V1AMZ2_9BACL</name>
<dbReference type="InterPro" id="IPR002933">
    <property type="entry name" value="Peptidase_M20"/>
</dbReference>
<evidence type="ECO:0000256" key="8">
    <source>
        <dbReference type="PIRSR" id="PIRSR001123-1"/>
    </source>
</evidence>
<sequence length="385" mass="41290">MGISHYKGVFHLTNQRLVDEFLELIQIDSETKHEQIIAPILKRKLEDLGFDVIEDDSAAKSGHGAGNLIATLKGTKSDVDTIYFTSHMDTVVPGKGIKPELREDGYIYSDGTTILGADDKAGIAALLDMAKRLKEESIEHGDIQFIITAGEESGLQGAKEMDTSLITAKYGFAVDSDGKVGGIVTAAPYQAKLWTTIRGKTAHAGVAPEKGISAINIAAKAISRMSLGRIDEETTANIGSFEGGRATNIVCDEVNILSEARSIVPDKLNKQTEHMKSTFEETAKEMGGIAEVEVKLMYPGFRFGPEEHVTQVALQAVKNIGLTSTLATSGGGSDANIIAGFGIPTVNLSVGYEDIHTKNERMPINELEKLSDLLVEIVKVSATQA</sequence>
<feature type="binding site" evidence="9">
    <location>
        <position position="175"/>
    </location>
    <ligand>
        <name>Zn(2+)</name>
        <dbReference type="ChEBI" id="CHEBI:29105"/>
        <label>1</label>
    </ligand>
</feature>
<dbReference type="PIRSF" id="PIRSF001123">
    <property type="entry name" value="PepA_GA"/>
    <property type="match status" value="1"/>
</dbReference>
<evidence type="ECO:0000256" key="6">
    <source>
        <dbReference type="ARBA" id="ARBA00023049"/>
    </source>
</evidence>
<keyword evidence="5" id="KW-0862">Zinc</keyword>
<evidence type="ECO:0000313" key="11">
    <source>
        <dbReference type="EMBL" id="QBP40965.1"/>
    </source>
</evidence>
<dbReference type="PANTHER" id="PTHR42994:SF2">
    <property type="entry name" value="PEPTIDASE"/>
    <property type="match status" value="1"/>
</dbReference>
<dbReference type="GO" id="GO:0006508">
    <property type="term" value="P:proteolysis"/>
    <property type="evidence" value="ECO:0007669"/>
    <property type="project" value="UniProtKB-KW"/>
</dbReference>
<dbReference type="OrthoDB" id="9776600at2"/>
<dbReference type="InterPro" id="IPR001261">
    <property type="entry name" value="ArgE/DapE_CS"/>
</dbReference>
<feature type="active site" description="Proton acceptor" evidence="8">
    <location>
        <position position="151"/>
    </location>
</feature>
<gene>
    <name evidence="11" type="ORF">E2636_07405</name>
</gene>
<feature type="domain" description="Peptidase M20 dimerisation" evidence="10">
    <location>
        <begin position="192"/>
        <end position="285"/>
    </location>
</feature>
<evidence type="ECO:0000256" key="5">
    <source>
        <dbReference type="ARBA" id="ARBA00022833"/>
    </source>
</evidence>
<evidence type="ECO:0000259" key="10">
    <source>
        <dbReference type="Pfam" id="PF07687"/>
    </source>
</evidence>
<comment type="similarity">
    <text evidence="7">Belongs to the peptidase M42 family.</text>
</comment>
<evidence type="ECO:0000256" key="4">
    <source>
        <dbReference type="ARBA" id="ARBA00022801"/>
    </source>
</evidence>
<dbReference type="NCBIfam" id="TIGR01883">
    <property type="entry name" value="PepT-like"/>
    <property type="match status" value="1"/>
</dbReference>
<keyword evidence="4 11" id="KW-0378">Hydrolase</keyword>
<keyword evidence="6" id="KW-0482">Metalloprotease</keyword>